<dbReference type="AlphaFoldDB" id="A0A4R1RAK5"/>
<dbReference type="SUPFAM" id="SSF100950">
    <property type="entry name" value="NagB/RpiA/CoA transferase-like"/>
    <property type="match status" value="1"/>
</dbReference>
<dbReference type="InterPro" id="IPR004547">
    <property type="entry name" value="Glucosamine6P_isomerase"/>
</dbReference>
<dbReference type="NCBIfam" id="TIGR00502">
    <property type="entry name" value="nagB"/>
    <property type="match status" value="1"/>
</dbReference>
<dbReference type="GO" id="GO:0019262">
    <property type="term" value="P:N-acetylneuraminate catabolic process"/>
    <property type="evidence" value="ECO:0007669"/>
    <property type="project" value="TreeGrafter"/>
</dbReference>
<dbReference type="InterPro" id="IPR037171">
    <property type="entry name" value="NagB/RpiA_transferase-like"/>
</dbReference>
<dbReference type="Pfam" id="PF01182">
    <property type="entry name" value="Glucosamine_iso"/>
    <property type="match status" value="1"/>
</dbReference>
<keyword evidence="6" id="KW-1185">Reference proteome</keyword>
<dbReference type="EC" id="3.5.99.6" evidence="3"/>
<dbReference type="Gene3D" id="3.40.50.1360">
    <property type="match status" value="1"/>
</dbReference>
<dbReference type="EMBL" id="SLUN01000023">
    <property type="protein sequence ID" value="TCL62793.1"/>
    <property type="molecule type" value="Genomic_DNA"/>
</dbReference>
<evidence type="ECO:0000256" key="2">
    <source>
        <dbReference type="ARBA" id="ARBA00023277"/>
    </source>
</evidence>
<comment type="caution">
    <text evidence="5">The sequence shown here is derived from an EMBL/GenBank/DDBJ whole genome shotgun (WGS) entry which is preliminary data.</text>
</comment>
<dbReference type="GO" id="GO:0006046">
    <property type="term" value="P:N-acetylglucosamine catabolic process"/>
    <property type="evidence" value="ECO:0007669"/>
    <property type="project" value="UniProtKB-UniRule"/>
</dbReference>
<evidence type="ECO:0000313" key="6">
    <source>
        <dbReference type="Proteomes" id="UP000295008"/>
    </source>
</evidence>
<proteinExistence type="predicted"/>
<dbReference type="GO" id="GO:0042802">
    <property type="term" value="F:identical protein binding"/>
    <property type="evidence" value="ECO:0007669"/>
    <property type="project" value="TreeGrafter"/>
</dbReference>
<evidence type="ECO:0000256" key="3">
    <source>
        <dbReference type="NCBIfam" id="TIGR00502"/>
    </source>
</evidence>
<dbReference type="GO" id="GO:0005975">
    <property type="term" value="P:carbohydrate metabolic process"/>
    <property type="evidence" value="ECO:0007669"/>
    <property type="project" value="InterPro"/>
</dbReference>
<dbReference type="InterPro" id="IPR006148">
    <property type="entry name" value="Glc/Gal-6P_isomerase"/>
</dbReference>
<dbReference type="PANTHER" id="PTHR11280:SF5">
    <property type="entry name" value="GLUCOSAMINE-6-PHOSPHATE ISOMERASE"/>
    <property type="match status" value="1"/>
</dbReference>
<dbReference type="RefSeq" id="WP_132015586.1">
    <property type="nucleotide sequence ID" value="NZ_SLUN01000023.1"/>
</dbReference>
<dbReference type="PROSITE" id="PS01161">
    <property type="entry name" value="GLC_GALNAC_ISOMERASE"/>
    <property type="match status" value="1"/>
</dbReference>
<dbReference type="GO" id="GO:0004342">
    <property type="term" value="F:glucosamine-6-phosphate deaminase activity"/>
    <property type="evidence" value="ECO:0007669"/>
    <property type="project" value="UniProtKB-UniRule"/>
</dbReference>
<feature type="domain" description="Glucosamine/galactosamine-6-phosphate isomerase" evidence="4">
    <location>
        <begin position="10"/>
        <end position="226"/>
    </location>
</feature>
<dbReference type="Proteomes" id="UP000295008">
    <property type="component" value="Unassembled WGS sequence"/>
</dbReference>
<accession>A0A4R1RAK5</accession>
<evidence type="ECO:0000259" key="4">
    <source>
        <dbReference type="Pfam" id="PF01182"/>
    </source>
</evidence>
<name>A0A4R1RAK5_HYDET</name>
<dbReference type="OrthoDB" id="9791139at2"/>
<evidence type="ECO:0000256" key="1">
    <source>
        <dbReference type="ARBA" id="ARBA00022801"/>
    </source>
</evidence>
<gene>
    <name evidence="5" type="ORF">EDC14_102374</name>
</gene>
<keyword evidence="2" id="KW-0119">Carbohydrate metabolism</keyword>
<sequence length="260" mass="28179">MHVFIKKDYQELSRAAAAMVAAAIRERPDLVAALPTGGTPVGMLRELVRLHQTEGLDFSKARILNIDEYVPLGPDHPQSYYRYLQEFLYQNVNINQTNTFVPDVRAADLQAACAAYDQRIAGLGGIDLMVLGIGGDGHIGFNEPAAELSADTHVADLSAETIRDNSRFFETVAEVPRQAATMGVGVILQARKILLLASGRSKGAVINRLLTQRTVTPHFPASLLLLHRDVTVMVDEAAAAAEIEGANEPTPVINERKLSG</sequence>
<keyword evidence="1" id="KW-0378">Hydrolase</keyword>
<dbReference type="CDD" id="cd01399">
    <property type="entry name" value="GlcN6P_deaminase"/>
    <property type="match status" value="1"/>
</dbReference>
<reference evidence="5 6" key="1">
    <citation type="submission" date="2019-03" db="EMBL/GenBank/DDBJ databases">
        <title>Genomic Encyclopedia of Type Strains, Phase IV (KMG-IV): sequencing the most valuable type-strain genomes for metagenomic binning, comparative biology and taxonomic classification.</title>
        <authorList>
            <person name="Goeker M."/>
        </authorList>
    </citation>
    <scope>NUCLEOTIDE SEQUENCE [LARGE SCALE GENOMIC DNA]</scope>
    <source>
        <strain evidence="5 6">LX-B</strain>
    </source>
</reference>
<dbReference type="InterPro" id="IPR018321">
    <property type="entry name" value="Glucosamine6P_isomerase_CS"/>
</dbReference>
<evidence type="ECO:0000313" key="5">
    <source>
        <dbReference type="EMBL" id="TCL62793.1"/>
    </source>
</evidence>
<dbReference type="GO" id="GO:0006043">
    <property type="term" value="P:glucosamine catabolic process"/>
    <property type="evidence" value="ECO:0007669"/>
    <property type="project" value="TreeGrafter"/>
</dbReference>
<organism evidence="5 6">
    <name type="scientific">Hydrogenispora ethanolica</name>
    <dbReference type="NCBI Taxonomy" id="1082276"/>
    <lineage>
        <taxon>Bacteria</taxon>
        <taxon>Bacillati</taxon>
        <taxon>Bacillota</taxon>
        <taxon>Hydrogenispora</taxon>
    </lineage>
</organism>
<dbReference type="GO" id="GO:0005737">
    <property type="term" value="C:cytoplasm"/>
    <property type="evidence" value="ECO:0007669"/>
    <property type="project" value="TreeGrafter"/>
</dbReference>
<dbReference type="PANTHER" id="PTHR11280">
    <property type="entry name" value="GLUCOSAMINE-6-PHOSPHATE ISOMERASE"/>
    <property type="match status" value="1"/>
</dbReference>
<protein>
    <recommendedName>
        <fullName evidence="3">Glucosamine-6-phosphate deaminase</fullName>
        <ecNumber evidence="3">3.5.99.6</ecNumber>
    </recommendedName>
</protein>